<feature type="compositionally biased region" description="Polar residues" evidence="1">
    <location>
        <begin position="208"/>
        <end position="228"/>
    </location>
</feature>
<feature type="compositionally biased region" description="Polar residues" evidence="1">
    <location>
        <begin position="339"/>
        <end position="359"/>
    </location>
</feature>
<dbReference type="AlphaFoldDB" id="A0A2T3PAT8"/>
<dbReference type="OrthoDB" id="5829988at2"/>
<accession>A0A2T3PAT8</accession>
<evidence type="ECO:0000313" key="3">
    <source>
        <dbReference type="EMBL" id="PSW26038.1"/>
    </source>
</evidence>
<feature type="signal peptide" evidence="2">
    <location>
        <begin position="1"/>
        <end position="36"/>
    </location>
</feature>
<evidence type="ECO:0000313" key="4">
    <source>
        <dbReference type="Proteomes" id="UP000240481"/>
    </source>
</evidence>
<gene>
    <name evidence="3" type="ORF">C9I94_05675</name>
</gene>
<sequence length="397" mass="43464">MSLFPQHSCKKRVVTSFFVLCLLMLFPFLSTANASAVDVDISLYSKATFLAKSGRYKQAAEQYHRLSIMFLSSEAKLGRKNMWQYAGLAEGLAAIAADKSNSAKAYQYWADSMRYLMTGGTNWDQMKHKLHMRYEAANTQLSTQLQINDFAATIDEHWQNELDTLQAWDEKLDFFSFSSPKLGLVDRSQAGSTAVNASQVKPKVMYQPPSSSGKKLSGLNNSFSQSKQFAPVPAADPTPEPLSEPEPAESNEPTLAEDLNSQKVAPPVQKNKVGGSQLAASMTPAQDLEAPTVASRSDKSIDEANSDQPETKNLQPETKNLQPKDNVVVLPIEAISFEQQTATNDTPALKVSSQEAQTKPSPPNVPNPMAKGNLATIEEATVTPLQRRSFAPVVSEE</sequence>
<name>A0A2T3PAT8_9GAMM</name>
<feature type="region of interest" description="Disordered" evidence="1">
    <location>
        <begin position="339"/>
        <end position="371"/>
    </location>
</feature>
<feature type="chain" id="PRO_5015538509" description="Tetratricopeptide repeat protein" evidence="2">
    <location>
        <begin position="37"/>
        <end position="397"/>
    </location>
</feature>
<keyword evidence="4" id="KW-1185">Reference proteome</keyword>
<comment type="caution">
    <text evidence="3">The sequence shown here is derived from an EMBL/GenBank/DDBJ whole genome shotgun (WGS) entry which is preliminary data.</text>
</comment>
<feature type="region of interest" description="Disordered" evidence="1">
    <location>
        <begin position="267"/>
        <end position="325"/>
    </location>
</feature>
<proteinExistence type="predicted"/>
<reference evidence="3 4" key="1">
    <citation type="submission" date="2018-01" db="EMBL/GenBank/DDBJ databases">
        <title>Whole genome sequencing of Histamine producing bacteria.</title>
        <authorList>
            <person name="Butler K."/>
        </authorList>
    </citation>
    <scope>NUCLEOTIDE SEQUENCE [LARGE SCALE GENOMIC DNA]</scope>
    <source>
        <strain evidence="3 4">DSM 24669</strain>
    </source>
</reference>
<evidence type="ECO:0008006" key="5">
    <source>
        <dbReference type="Google" id="ProtNLM"/>
    </source>
</evidence>
<feature type="region of interest" description="Disordered" evidence="1">
    <location>
        <begin position="192"/>
        <end position="253"/>
    </location>
</feature>
<dbReference type="EMBL" id="PYLZ01000002">
    <property type="protein sequence ID" value="PSW26038.1"/>
    <property type="molecule type" value="Genomic_DNA"/>
</dbReference>
<dbReference type="RefSeq" id="WP_048899556.1">
    <property type="nucleotide sequence ID" value="NZ_AP024852.1"/>
</dbReference>
<protein>
    <recommendedName>
        <fullName evidence="5">Tetratricopeptide repeat protein</fullName>
    </recommendedName>
</protein>
<feature type="compositionally biased region" description="Pro residues" evidence="1">
    <location>
        <begin position="234"/>
        <end position="244"/>
    </location>
</feature>
<organism evidence="3 4">
    <name type="scientific">Photobacterium swingsii</name>
    <dbReference type="NCBI Taxonomy" id="680026"/>
    <lineage>
        <taxon>Bacteria</taxon>
        <taxon>Pseudomonadati</taxon>
        <taxon>Pseudomonadota</taxon>
        <taxon>Gammaproteobacteria</taxon>
        <taxon>Vibrionales</taxon>
        <taxon>Vibrionaceae</taxon>
        <taxon>Photobacterium</taxon>
    </lineage>
</organism>
<dbReference type="Proteomes" id="UP000240481">
    <property type="component" value="Unassembled WGS sequence"/>
</dbReference>
<evidence type="ECO:0000256" key="2">
    <source>
        <dbReference type="SAM" id="SignalP"/>
    </source>
</evidence>
<feature type="compositionally biased region" description="Polar residues" evidence="1">
    <location>
        <begin position="306"/>
        <end position="323"/>
    </location>
</feature>
<keyword evidence="2" id="KW-0732">Signal</keyword>
<evidence type="ECO:0000256" key="1">
    <source>
        <dbReference type="SAM" id="MobiDB-lite"/>
    </source>
</evidence>